<evidence type="ECO:0000256" key="2">
    <source>
        <dbReference type="ARBA" id="ARBA00023180"/>
    </source>
</evidence>
<name>A0A7C3PHG0_9CYAN</name>
<evidence type="ECO:0000256" key="3">
    <source>
        <dbReference type="PROSITE-ProRule" id="PRU00339"/>
    </source>
</evidence>
<feature type="domain" description="Sulfotransferase" evidence="4">
    <location>
        <begin position="151"/>
        <end position="366"/>
    </location>
</feature>
<reference evidence="5" key="1">
    <citation type="journal article" date="2020" name="mSystems">
        <title>Genome- and Community-Level Interaction Insights into Carbon Utilization and Element Cycling Functions of Hydrothermarchaeota in Hydrothermal Sediment.</title>
        <authorList>
            <person name="Zhou Z."/>
            <person name="Liu Y."/>
            <person name="Xu W."/>
            <person name="Pan J."/>
            <person name="Luo Z.H."/>
            <person name="Li M."/>
        </authorList>
    </citation>
    <scope>NUCLEOTIDE SEQUENCE [LARGE SCALE GENOMIC DNA]</scope>
    <source>
        <strain evidence="5">SpSt-418</strain>
    </source>
</reference>
<sequence length="414" mass="48451">MVSHLEKLISHYQNALIIKPDSASIHSSIGNLYATQKEFEKAVYHYIKSIQFNPSCGSVYYCLRYALLSLNWFSTSNNTTIIEEGVLILRQVVNSQPDFYFASVVLGVLLEHQGKTNEAIACYQSASYRQTLLSHPQLTREFWNCGQSRQPDFLILGFPKCGTTSLYAYLASHPNVLPAITKEILYFTHSTTKNIEYYLAHFPCITDAKYITGEASPSYIMFPNIAQRVFNWFPNIKLIILLRNPADRTISSYYHRFKYLRCDNREIEYIIARSIEQVTDTLDKFVTLLKLKTEPVEFMRNILKNNLWMSDENEILSDLIGNLYIYYIKEWLNVFPENQILIVKSENLFNNPSESMREIYDFLDLPDHPLLEYPNFNPNSYSSISSHSRQQLIDFFRPYNQQLEEYLGMKFDWK</sequence>
<evidence type="ECO:0000313" key="5">
    <source>
        <dbReference type="EMBL" id="HFN00075.1"/>
    </source>
</evidence>
<dbReference type="GO" id="GO:0008146">
    <property type="term" value="F:sulfotransferase activity"/>
    <property type="evidence" value="ECO:0007669"/>
    <property type="project" value="InterPro"/>
</dbReference>
<dbReference type="Pfam" id="PF00685">
    <property type="entry name" value="Sulfotransfer_1"/>
    <property type="match status" value="1"/>
</dbReference>
<keyword evidence="1 5" id="KW-0808">Transferase</keyword>
<proteinExistence type="predicted"/>
<keyword evidence="3" id="KW-0802">TPR repeat</keyword>
<keyword evidence="2" id="KW-0325">Glycoprotein</keyword>
<dbReference type="SUPFAM" id="SSF52540">
    <property type="entry name" value="P-loop containing nucleoside triphosphate hydrolases"/>
    <property type="match status" value="1"/>
</dbReference>
<dbReference type="SMART" id="SM00028">
    <property type="entry name" value="TPR"/>
    <property type="match status" value="2"/>
</dbReference>
<dbReference type="PANTHER" id="PTHR10605">
    <property type="entry name" value="HEPARAN SULFATE SULFOTRANSFERASE"/>
    <property type="match status" value="1"/>
</dbReference>
<evidence type="ECO:0000259" key="4">
    <source>
        <dbReference type="Pfam" id="PF00685"/>
    </source>
</evidence>
<dbReference type="Gene3D" id="1.25.40.10">
    <property type="entry name" value="Tetratricopeptide repeat domain"/>
    <property type="match status" value="1"/>
</dbReference>
<dbReference type="SUPFAM" id="SSF48452">
    <property type="entry name" value="TPR-like"/>
    <property type="match status" value="1"/>
</dbReference>
<dbReference type="PROSITE" id="PS50005">
    <property type="entry name" value="TPR"/>
    <property type="match status" value="1"/>
</dbReference>
<dbReference type="InterPro" id="IPR037359">
    <property type="entry name" value="NST/OST"/>
</dbReference>
<organism evidence="5">
    <name type="scientific">Oscillatoriales cyanobacterium SpSt-418</name>
    <dbReference type="NCBI Taxonomy" id="2282169"/>
    <lineage>
        <taxon>Bacteria</taxon>
        <taxon>Bacillati</taxon>
        <taxon>Cyanobacteriota</taxon>
        <taxon>Cyanophyceae</taxon>
        <taxon>Oscillatoriophycideae</taxon>
        <taxon>Oscillatoriales</taxon>
    </lineage>
</organism>
<dbReference type="Gene3D" id="3.40.50.300">
    <property type="entry name" value="P-loop containing nucleotide triphosphate hydrolases"/>
    <property type="match status" value="1"/>
</dbReference>
<evidence type="ECO:0000256" key="1">
    <source>
        <dbReference type="ARBA" id="ARBA00022679"/>
    </source>
</evidence>
<dbReference type="InterPro" id="IPR000863">
    <property type="entry name" value="Sulfotransferase_dom"/>
</dbReference>
<feature type="repeat" description="TPR" evidence="3">
    <location>
        <begin position="23"/>
        <end position="56"/>
    </location>
</feature>
<gene>
    <name evidence="5" type="ORF">ENR64_20420</name>
</gene>
<dbReference type="InterPro" id="IPR019734">
    <property type="entry name" value="TPR_rpt"/>
</dbReference>
<dbReference type="PANTHER" id="PTHR10605:SF56">
    <property type="entry name" value="BIFUNCTIONAL HEPARAN SULFATE N-DEACETYLASE_N-SULFOTRANSFERASE"/>
    <property type="match status" value="1"/>
</dbReference>
<dbReference type="InterPro" id="IPR027417">
    <property type="entry name" value="P-loop_NTPase"/>
</dbReference>
<dbReference type="AlphaFoldDB" id="A0A7C3PHG0"/>
<dbReference type="EMBL" id="DSRU01000290">
    <property type="protein sequence ID" value="HFN00075.1"/>
    <property type="molecule type" value="Genomic_DNA"/>
</dbReference>
<dbReference type="InterPro" id="IPR011990">
    <property type="entry name" value="TPR-like_helical_dom_sf"/>
</dbReference>
<comment type="caution">
    <text evidence="5">The sequence shown here is derived from an EMBL/GenBank/DDBJ whole genome shotgun (WGS) entry which is preliminary data.</text>
</comment>
<protein>
    <submittedName>
        <fullName evidence="5">Sulfotransferase family protein</fullName>
    </submittedName>
</protein>
<accession>A0A7C3PHG0</accession>